<reference evidence="1 2" key="1">
    <citation type="submission" date="2015-05" db="EMBL/GenBank/DDBJ databases">
        <title>Whole genome sequence of Bacillus thuringiensis serovar tolworthi Pasteur Institute Standard strain.</title>
        <authorList>
            <person name="Kanda K."/>
            <person name="Nakashima K."/>
            <person name="Nagano Y."/>
        </authorList>
    </citation>
    <scope>NUCLEOTIDE SEQUENCE [LARGE SCALE GENOMIC DNA]</scope>
    <source>
        <strain evidence="1 2">Pasteur Institute Standard strain</strain>
    </source>
</reference>
<organism evidence="1 2">
    <name type="scientific">Bacillus thuringiensis subsp. tolworthi</name>
    <dbReference type="NCBI Taxonomy" id="1442"/>
    <lineage>
        <taxon>Bacteria</taxon>
        <taxon>Bacillati</taxon>
        <taxon>Bacillota</taxon>
        <taxon>Bacilli</taxon>
        <taxon>Bacillales</taxon>
        <taxon>Bacillaceae</taxon>
        <taxon>Bacillus</taxon>
        <taxon>Bacillus cereus group</taxon>
    </lineage>
</organism>
<gene>
    <name evidence="1" type="ORF">KNN_04071</name>
</gene>
<dbReference type="EMBL" id="AP014864">
    <property type="protein sequence ID" value="BAR84915.1"/>
    <property type="molecule type" value="Genomic_DNA"/>
</dbReference>
<dbReference type="Proteomes" id="UP000055316">
    <property type="component" value="Chromosome"/>
</dbReference>
<evidence type="ECO:0000313" key="2">
    <source>
        <dbReference type="Proteomes" id="UP000055316"/>
    </source>
</evidence>
<name>A0A9W3ZWN4_BACTO</name>
<accession>A0A9W3ZWN4</accession>
<dbReference type="RefSeq" id="WP_060852227.1">
    <property type="nucleotide sequence ID" value="NZ_AP014864.1"/>
</dbReference>
<proteinExistence type="predicted"/>
<sequence>MNVLEVTQKLSQLKKQKSEVIAKQQLIQKQAKQYEGTDSVALKESAKELLYWLDVEQEVNREIKKFIKLSKLEEMKHVKEKTSLH</sequence>
<evidence type="ECO:0000313" key="1">
    <source>
        <dbReference type="EMBL" id="BAR84915.1"/>
    </source>
</evidence>
<protein>
    <submittedName>
        <fullName evidence="1">Gp23</fullName>
    </submittedName>
</protein>
<dbReference type="AlphaFoldDB" id="A0A9W3ZWN4"/>